<comment type="caution">
    <text evidence="2">The sequence shown here is derived from an EMBL/GenBank/DDBJ whole genome shotgun (WGS) entry which is preliminary data.</text>
</comment>
<keyword evidence="3" id="KW-1185">Reference proteome</keyword>
<gene>
    <name evidence="2" type="ORF">ACFSYH_03650</name>
</gene>
<dbReference type="RefSeq" id="WP_377465164.1">
    <property type="nucleotide sequence ID" value="NZ_JBHUOP010000001.1"/>
</dbReference>
<accession>A0ABW5XB40</accession>
<feature type="region of interest" description="Disordered" evidence="1">
    <location>
        <begin position="73"/>
        <end position="123"/>
    </location>
</feature>
<proteinExistence type="predicted"/>
<evidence type="ECO:0000256" key="1">
    <source>
        <dbReference type="SAM" id="MobiDB-lite"/>
    </source>
</evidence>
<dbReference type="Proteomes" id="UP001597391">
    <property type="component" value="Unassembled WGS sequence"/>
</dbReference>
<dbReference type="EMBL" id="JBHUOP010000001">
    <property type="protein sequence ID" value="MFD2839660.1"/>
    <property type="molecule type" value="Genomic_DNA"/>
</dbReference>
<evidence type="ECO:0000313" key="2">
    <source>
        <dbReference type="EMBL" id="MFD2839660.1"/>
    </source>
</evidence>
<protein>
    <submittedName>
        <fullName evidence="2">Uncharacterized protein</fullName>
    </submittedName>
</protein>
<evidence type="ECO:0000313" key="3">
    <source>
        <dbReference type="Proteomes" id="UP001597391"/>
    </source>
</evidence>
<name>A0ABW5XB40_9MICO</name>
<feature type="compositionally biased region" description="Acidic residues" evidence="1">
    <location>
        <begin position="110"/>
        <end position="123"/>
    </location>
</feature>
<sequence>MRRLFWIGTGVALTVFVMVKGRKIVLQYTPEAVAERATAQAADFSQRATEAATGFLADFKSAFAEREQDLMSALSSETQGSVEDLRERRAAAARTKGAPAGPPPTAADFPDIDPEEQELGYSF</sequence>
<reference evidence="3" key="1">
    <citation type="journal article" date="2019" name="Int. J. Syst. Evol. Microbiol.">
        <title>The Global Catalogue of Microorganisms (GCM) 10K type strain sequencing project: providing services to taxonomists for standard genome sequencing and annotation.</title>
        <authorList>
            <consortium name="The Broad Institute Genomics Platform"/>
            <consortium name="The Broad Institute Genome Sequencing Center for Infectious Disease"/>
            <person name="Wu L."/>
            <person name="Ma J."/>
        </authorList>
    </citation>
    <scope>NUCLEOTIDE SEQUENCE [LARGE SCALE GENOMIC DNA]</scope>
    <source>
        <strain evidence="3">KCTC 33576</strain>
    </source>
</reference>
<organism evidence="2 3">
    <name type="scientific">Populibacterium corticicola</name>
    <dbReference type="NCBI Taxonomy" id="1812826"/>
    <lineage>
        <taxon>Bacteria</taxon>
        <taxon>Bacillati</taxon>
        <taxon>Actinomycetota</taxon>
        <taxon>Actinomycetes</taxon>
        <taxon>Micrococcales</taxon>
        <taxon>Jonesiaceae</taxon>
        <taxon>Populibacterium</taxon>
    </lineage>
</organism>